<keyword evidence="8" id="KW-0460">Magnesium</keyword>
<comment type="cofactor">
    <cofactor evidence="2">
        <name>Mg(2+)</name>
        <dbReference type="ChEBI" id="CHEBI:18420"/>
    </cofactor>
</comment>
<protein>
    <recommendedName>
        <fullName evidence="4">fumarylacetoacetase</fullName>
        <ecNumber evidence="4">3.7.1.2</ecNumber>
    </recommendedName>
</protein>
<evidence type="ECO:0000256" key="10">
    <source>
        <dbReference type="ARBA" id="ARBA00023232"/>
    </source>
</evidence>
<dbReference type="InterPro" id="IPR036663">
    <property type="entry name" value="Fumarylacetoacetase_C_sf"/>
</dbReference>
<evidence type="ECO:0000256" key="1">
    <source>
        <dbReference type="ARBA" id="ARBA00001913"/>
    </source>
</evidence>
<dbReference type="RefSeq" id="WP_342947722.1">
    <property type="nucleotide sequence ID" value="NZ_JAYMRV010000005.1"/>
</dbReference>
<dbReference type="Pfam" id="PF01557">
    <property type="entry name" value="FAA_hydrolase"/>
    <property type="match status" value="1"/>
</dbReference>
<keyword evidence="6 13" id="KW-0378">Hydrolase</keyword>
<evidence type="ECO:0000313" key="13">
    <source>
        <dbReference type="EMBL" id="MEM5422891.1"/>
    </source>
</evidence>
<dbReference type="NCBIfam" id="TIGR01266">
    <property type="entry name" value="fum_ac_acetase"/>
    <property type="match status" value="1"/>
</dbReference>
<dbReference type="Pfam" id="PF09298">
    <property type="entry name" value="FAA_hydrolase_N"/>
    <property type="match status" value="1"/>
</dbReference>
<keyword evidence="5" id="KW-0479">Metal-binding</keyword>
<sequence>MNSTMTDELKATLDAKRKSWVESANDAQCDFPIQNLPFGVFSDTGNATARVGVAIGDLVADLAVLHEAGLLRLPANAQQDVFARAALNDFIALGRETWRSVRVQLSSLLARETATLRDDAALRQRAFLKLADAKLHLPVQIPGYTDFYSSKEHATNVGSMFRDPKNALLPNWSEMPIGYNGRASSVVVSGTPVRRPRGQLKLPDQDRPVFGACRKLDIELETGFIVGRGNALGEPIACEDAEDHIFGMVLLNDWSARDIQQWEYVPLGPFNSKGFATTISPWVVTLDALEPFRVAQPVQEPQPLEYLRHEGDHAFDIALEVRMQPEGAAEATTIARTNFRHMYWSMAQQLAHHTVAGCNTRVGDLMGSGTISGPTPDSFGSLLELTWNAKNPLELKGGGTRGFIEDGDELTLAGWCQGDGYRLGLGACVGRILPAVK</sequence>
<dbReference type="InterPro" id="IPR005959">
    <property type="entry name" value="Fumarylacetoacetase"/>
</dbReference>
<organism evidence="13 14">
    <name type="scientific">Paraburkholderia ferrariae</name>
    <dbReference type="NCBI Taxonomy" id="386056"/>
    <lineage>
        <taxon>Bacteria</taxon>
        <taxon>Pseudomonadati</taxon>
        <taxon>Pseudomonadota</taxon>
        <taxon>Betaproteobacteria</taxon>
        <taxon>Burkholderiales</taxon>
        <taxon>Burkholderiaceae</taxon>
        <taxon>Paraburkholderia</taxon>
    </lineage>
</organism>
<keyword evidence="7" id="KW-0106">Calcium</keyword>
<dbReference type="PANTHER" id="PTHR43069:SF2">
    <property type="entry name" value="FUMARYLACETOACETASE"/>
    <property type="match status" value="1"/>
</dbReference>
<dbReference type="InterPro" id="IPR011234">
    <property type="entry name" value="Fumarylacetoacetase-like_C"/>
</dbReference>
<keyword evidence="14" id="KW-1185">Reference proteome</keyword>
<name>A0ABU9RS46_9BURK</name>
<dbReference type="Proteomes" id="UP001489897">
    <property type="component" value="Unassembled WGS sequence"/>
</dbReference>
<dbReference type="EC" id="3.7.1.2" evidence="4"/>
<dbReference type="InterPro" id="IPR036462">
    <property type="entry name" value="Fumarylacetoacetase_N_sf"/>
</dbReference>
<dbReference type="Gene3D" id="3.90.850.10">
    <property type="entry name" value="Fumarylacetoacetase-like, C-terminal domain"/>
    <property type="match status" value="1"/>
</dbReference>
<accession>A0ABU9RS46</accession>
<dbReference type="InterPro" id="IPR015377">
    <property type="entry name" value="Fumarylacetoacetase_N"/>
</dbReference>
<feature type="domain" description="Fumarylacetoacetase-like C-terminal" evidence="11">
    <location>
        <begin position="144"/>
        <end position="413"/>
    </location>
</feature>
<keyword evidence="10" id="KW-0585">Phenylalanine catabolism</keyword>
<proteinExistence type="predicted"/>
<evidence type="ECO:0000256" key="4">
    <source>
        <dbReference type="ARBA" id="ARBA00012094"/>
    </source>
</evidence>
<evidence type="ECO:0000256" key="8">
    <source>
        <dbReference type="ARBA" id="ARBA00022842"/>
    </source>
</evidence>
<keyword evidence="9" id="KW-0828">Tyrosine catabolism</keyword>
<dbReference type="PANTHER" id="PTHR43069">
    <property type="entry name" value="FUMARYLACETOACETASE"/>
    <property type="match status" value="1"/>
</dbReference>
<evidence type="ECO:0000256" key="2">
    <source>
        <dbReference type="ARBA" id="ARBA00001946"/>
    </source>
</evidence>
<evidence type="ECO:0000256" key="9">
    <source>
        <dbReference type="ARBA" id="ARBA00022878"/>
    </source>
</evidence>
<dbReference type="Gene3D" id="2.30.30.230">
    <property type="entry name" value="Fumarylacetoacetase, N-terminal domain"/>
    <property type="match status" value="1"/>
</dbReference>
<evidence type="ECO:0000256" key="3">
    <source>
        <dbReference type="ARBA" id="ARBA00004782"/>
    </source>
</evidence>
<evidence type="ECO:0000256" key="6">
    <source>
        <dbReference type="ARBA" id="ARBA00022801"/>
    </source>
</evidence>
<evidence type="ECO:0000256" key="5">
    <source>
        <dbReference type="ARBA" id="ARBA00022723"/>
    </source>
</evidence>
<comment type="caution">
    <text evidence="13">The sequence shown here is derived from an EMBL/GenBank/DDBJ whole genome shotgun (WGS) entry which is preliminary data.</text>
</comment>
<comment type="cofactor">
    <cofactor evidence="1">
        <name>Ca(2+)</name>
        <dbReference type="ChEBI" id="CHEBI:29108"/>
    </cofactor>
</comment>
<dbReference type="EMBL" id="JAYMRV010000005">
    <property type="protein sequence ID" value="MEM5422891.1"/>
    <property type="molecule type" value="Genomic_DNA"/>
</dbReference>
<comment type="pathway">
    <text evidence="3">Amino-acid degradation; L-phenylalanine degradation; acetoacetate and fumarate from L-phenylalanine: step 6/6.</text>
</comment>
<feature type="domain" description="Fumarylacetoacetase N-terminal" evidence="12">
    <location>
        <begin position="34"/>
        <end position="138"/>
    </location>
</feature>
<dbReference type="SUPFAM" id="SSF63433">
    <property type="entry name" value="Fumarylacetoacetate hydrolase, FAH, N-terminal domain"/>
    <property type="match status" value="1"/>
</dbReference>
<evidence type="ECO:0000313" key="14">
    <source>
        <dbReference type="Proteomes" id="UP001489897"/>
    </source>
</evidence>
<reference evidence="13 14" key="1">
    <citation type="submission" date="2024-01" db="EMBL/GenBank/DDBJ databases">
        <title>The diversity of rhizobia nodulating Mimosa spp. in eleven states of Brazil covering several biomes is determined by host plant, location, and edaphic factors.</title>
        <authorList>
            <person name="Rouws L."/>
            <person name="Barauna A."/>
            <person name="Beukes C."/>
            <person name="De Faria S.M."/>
            <person name="Gross E."/>
            <person name="Dos Reis Junior F.B."/>
            <person name="Simon M."/>
            <person name="Maluk M."/>
            <person name="Odee D.W."/>
            <person name="Kenicer G."/>
            <person name="Young J.P.W."/>
            <person name="Reis V.M."/>
            <person name="Zilli J."/>
            <person name="James E.K."/>
        </authorList>
    </citation>
    <scope>NUCLEOTIDE SEQUENCE [LARGE SCALE GENOMIC DNA]</scope>
    <source>
        <strain evidence="13 14">JPY167</strain>
    </source>
</reference>
<dbReference type="SUPFAM" id="SSF56529">
    <property type="entry name" value="FAH"/>
    <property type="match status" value="1"/>
</dbReference>
<evidence type="ECO:0000259" key="11">
    <source>
        <dbReference type="Pfam" id="PF01557"/>
    </source>
</evidence>
<evidence type="ECO:0000259" key="12">
    <source>
        <dbReference type="Pfam" id="PF09298"/>
    </source>
</evidence>
<evidence type="ECO:0000256" key="7">
    <source>
        <dbReference type="ARBA" id="ARBA00022837"/>
    </source>
</evidence>
<gene>
    <name evidence="13" type="primary">fahA</name>
    <name evidence="13" type="ORF">VSR73_17680</name>
</gene>
<dbReference type="GO" id="GO:0004334">
    <property type="term" value="F:fumarylacetoacetase activity"/>
    <property type="evidence" value="ECO:0007669"/>
    <property type="project" value="UniProtKB-EC"/>
</dbReference>